<evidence type="ECO:0000313" key="2">
    <source>
        <dbReference type="Proteomes" id="UP000015241"/>
    </source>
</evidence>
<dbReference type="GO" id="GO:0016616">
    <property type="term" value="F:oxidoreductase activity, acting on the CH-OH group of donors, NAD or NADP as acceptor"/>
    <property type="evidence" value="ECO:0007669"/>
    <property type="project" value="TreeGrafter"/>
</dbReference>
<accession>S8E5V5</accession>
<dbReference type="HOGENOM" id="CLU_010194_9_7_1"/>
<dbReference type="Gene3D" id="3.40.50.720">
    <property type="entry name" value="NAD(P)-binding Rossmann-like Domain"/>
    <property type="match status" value="1"/>
</dbReference>
<dbReference type="Proteomes" id="UP000015241">
    <property type="component" value="Unassembled WGS sequence"/>
</dbReference>
<dbReference type="InterPro" id="IPR036291">
    <property type="entry name" value="NAD(P)-bd_dom_sf"/>
</dbReference>
<keyword evidence="2" id="KW-1185">Reference proteome</keyword>
<dbReference type="PANTHER" id="PTHR45458">
    <property type="entry name" value="SHORT-CHAIN DEHYDROGENASE/REDUCTASE SDR"/>
    <property type="match status" value="1"/>
</dbReference>
<dbReference type="InterPro" id="IPR052184">
    <property type="entry name" value="SDR_enzymes"/>
</dbReference>
<dbReference type="InParanoid" id="S8E5V5"/>
<protein>
    <submittedName>
        <fullName evidence="1">NAD-binding protein</fullName>
    </submittedName>
</protein>
<dbReference type="PRINTS" id="PR00081">
    <property type="entry name" value="GDHRDH"/>
</dbReference>
<reference evidence="1 2" key="1">
    <citation type="journal article" date="2012" name="Science">
        <title>The Paleozoic origin of enzymatic lignin decomposition reconstructed from 31 fungal genomes.</title>
        <authorList>
            <person name="Floudas D."/>
            <person name="Binder M."/>
            <person name="Riley R."/>
            <person name="Barry K."/>
            <person name="Blanchette R.A."/>
            <person name="Henrissat B."/>
            <person name="Martinez A.T."/>
            <person name="Otillar R."/>
            <person name="Spatafora J.W."/>
            <person name="Yadav J.S."/>
            <person name="Aerts A."/>
            <person name="Benoit I."/>
            <person name="Boyd A."/>
            <person name="Carlson A."/>
            <person name="Copeland A."/>
            <person name="Coutinho P.M."/>
            <person name="de Vries R.P."/>
            <person name="Ferreira P."/>
            <person name="Findley K."/>
            <person name="Foster B."/>
            <person name="Gaskell J."/>
            <person name="Glotzer D."/>
            <person name="Gorecki P."/>
            <person name="Heitman J."/>
            <person name="Hesse C."/>
            <person name="Hori C."/>
            <person name="Igarashi K."/>
            <person name="Jurgens J.A."/>
            <person name="Kallen N."/>
            <person name="Kersten P."/>
            <person name="Kohler A."/>
            <person name="Kuees U."/>
            <person name="Kumar T.K.A."/>
            <person name="Kuo A."/>
            <person name="LaButti K."/>
            <person name="Larrondo L.F."/>
            <person name="Lindquist E."/>
            <person name="Ling A."/>
            <person name="Lombard V."/>
            <person name="Lucas S."/>
            <person name="Lundell T."/>
            <person name="Martin R."/>
            <person name="McLaughlin D.J."/>
            <person name="Morgenstern I."/>
            <person name="Morin E."/>
            <person name="Murat C."/>
            <person name="Nagy L.G."/>
            <person name="Nolan M."/>
            <person name="Ohm R.A."/>
            <person name="Patyshakuliyeva A."/>
            <person name="Rokas A."/>
            <person name="Ruiz-Duenas F.J."/>
            <person name="Sabat G."/>
            <person name="Salamov A."/>
            <person name="Samejima M."/>
            <person name="Schmutz J."/>
            <person name="Slot J.C."/>
            <person name="St John F."/>
            <person name="Stenlid J."/>
            <person name="Sun H."/>
            <person name="Sun S."/>
            <person name="Syed K."/>
            <person name="Tsang A."/>
            <person name="Wiebenga A."/>
            <person name="Young D."/>
            <person name="Pisabarro A."/>
            <person name="Eastwood D.C."/>
            <person name="Martin F."/>
            <person name="Cullen D."/>
            <person name="Grigoriev I.V."/>
            <person name="Hibbett D.S."/>
        </authorList>
    </citation>
    <scope>NUCLEOTIDE SEQUENCE</scope>
    <source>
        <strain evidence="2">FP-58527</strain>
    </source>
</reference>
<dbReference type="PANTHER" id="PTHR45458:SF1">
    <property type="entry name" value="SHORT CHAIN DEHYDROGENASE"/>
    <property type="match status" value="1"/>
</dbReference>
<sequence>MAPDATTTQVLVTGAASGQGRTFLEHYAALAGYKVAGIDARPWPQSAILPASTQFAQVDVTDETSVKTFLTSCDAFDLVIHSAGIRGLVPAVEDAHPDDVAAAETLAVMDAATMLRTYEVNAVGTFTLLKHLIPVLRRDAARPPRVVIMSSRMGSMSYNTTGGAYAYRASKAALNAIMRSFSIDVPDVCFAGVHPGRVETGLVKTREEGAISTEESVGTMLEVIEKLGVEGGLKSGCFVDRWGNDIGW</sequence>
<dbReference type="SUPFAM" id="SSF51735">
    <property type="entry name" value="NAD(P)-binding Rossmann-fold domains"/>
    <property type="match status" value="1"/>
</dbReference>
<dbReference type="EMBL" id="KE504149">
    <property type="protein sequence ID" value="EPT00447.1"/>
    <property type="molecule type" value="Genomic_DNA"/>
</dbReference>
<dbReference type="STRING" id="743788.S8E5V5"/>
<dbReference type="eggNOG" id="KOG1611">
    <property type="taxonomic scope" value="Eukaryota"/>
</dbReference>
<dbReference type="Pfam" id="PF00106">
    <property type="entry name" value="adh_short"/>
    <property type="match status" value="1"/>
</dbReference>
<dbReference type="AlphaFoldDB" id="S8E5V5"/>
<organism evidence="1 2">
    <name type="scientific">Fomitopsis schrenkii</name>
    <name type="common">Brown rot fungus</name>
    <dbReference type="NCBI Taxonomy" id="2126942"/>
    <lineage>
        <taxon>Eukaryota</taxon>
        <taxon>Fungi</taxon>
        <taxon>Dikarya</taxon>
        <taxon>Basidiomycota</taxon>
        <taxon>Agaricomycotina</taxon>
        <taxon>Agaricomycetes</taxon>
        <taxon>Polyporales</taxon>
        <taxon>Fomitopsis</taxon>
    </lineage>
</organism>
<proteinExistence type="predicted"/>
<dbReference type="InterPro" id="IPR002347">
    <property type="entry name" value="SDR_fam"/>
</dbReference>
<gene>
    <name evidence="1" type="ORF">FOMPIDRAFT_114181</name>
</gene>
<name>S8E5V5_FOMSC</name>
<evidence type="ECO:0000313" key="1">
    <source>
        <dbReference type="EMBL" id="EPT00447.1"/>
    </source>
</evidence>
<dbReference type="OrthoDB" id="5296at2759"/>